<feature type="chain" id="PRO_5032649259" evidence="4">
    <location>
        <begin position="22"/>
        <end position="935"/>
    </location>
</feature>
<name>A0A853IXW1_9BURK</name>
<keyword evidence="1" id="KW-0677">Repeat</keyword>
<organism evidence="6 7">
    <name type="scientific">Ottowia beijingensis</name>
    <dbReference type="NCBI Taxonomy" id="1207057"/>
    <lineage>
        <taxon>Bacteria</taxon>
        <taxon>Pseudomonadati</taxon>
        <taxon>Pseudomonadota</taxon>
        <taxon>Betaproteobacteria</taxon>
        <taxon>Burkholderiales</taxon>
        <taxon>Comamonadaceae</taxon>
        <taxon>Ottowia</taxon>
    </lineage>
</organism>
<dbReference type="PANTHER" id="PTHR45586">
    <property type="entry name" value="TPR REPEAT-CONTAINING PROTEIN PA4667"/>
    <property type="match status" value="1"/>
</dbReference>
<reference evidence="6 7" key="1">
    <citation type="submission" date="2020-07" db="EMBL/GenBank/DDBJ databases">
        <authorList>
            <person name="Maaloum M."/>
        </authorList>
    </citation>
    <scope>NUCLEOTIDE SEQUENCE [LARGE SCALE GENOMIC DNA]</scope>
    <source>
        <strain evidence="6 7">GCS-AN-3</strain>
    </source>
</reference>
<dbReference type="Pfam" id="PF14559">
    <property type="entry name" value="TPR_19"/>
    <property type="match status" value="2"/>
</dbReference>
<dbReference type="Pfam" id="PF13283">
    <property type="entry name" value="NfrA_C"/>
    <property type="match status" value="1"/>
</dbReference>
<evidence type="ECO:0000259" key="5">
    <source>
        <dbReference type="Pfam" id="PF13283"/>
    </source>
</evidence>
<sequence length="935" mass="101607">MMRTSHIVLFTLALGPLAAVSQVVELGPEITPFQRFQLHPHLDKAFEAMSRGDGRRAISELEQAHRLAPQSAVIALHLATAYSRYGEAQKAEALLKSQVKRNPGDRRLIEALRGLERAVPPVPALAPASEPTAAAPVTETAPAAAPKSAAPTKSVDVTSSPVPSRATPRRPAQRPASTPRQRHGTGLVQKTAPAVPGYAAAAAAYAAVDRGETRVALQHARTAAQQAPDNVEYQRLLVYLLLENGHDVEAAATMAQVEQQANLQADPAWRTLHESLQQRRAWGYFDQARQARSRGDLVEAVQRAQQGLEQMPNVLAHRLQLLGLLLEGQQYARAEQVANDGLAVADHASLRVLRAAALQAQGRTGEAAQAFDAALTMPHLTQHEQQSYRIIAADAALAAGQPERAQVLIAPLGAGTDPGVLARQAEVDTALRRVISPASLYTAALRLPMVNCFGSAYTPGCEIWPGPNPADPASEIAQAAYRAYASRDYAEAAEKAGQAMQLNPAHQPYLLLRLQALISGGNTTQAITEADRYLESRPSAPEVLALRSRLRQQLGQTEAASSDARAALQAGRLSLSSEVDLLLQEGRRDEAAALFAEAVSTPALRQSTDPDLAYLATRVGDDRTGLDVFNRAHAAGKLPSTSLQDAAYTATRMVDNERSMLYFREAIDAAEAGRLQLSSRQKFATRRELADRERTWGVNALLGYRGMSPGSVAAQPGAYSDIAQLVGEAYWRPQGYRDGSFWEVYGGLAQTIYSKDGGPRGAETMQGALGLRVKPLRDHNLVLAIERRIKIGSLSHNDWLVRAGYSGGFGTDLRVDVPHWNTLNVYVEAGRFLRRKQDYLTFEAQAGRSFRMGDPDARWVLFPHAVLGVDYNSWRTAAGYNGAAGAGIGLGARYWFREDKYHAPRSYLDLSLQHRWRLAGDERGKGWFLRAALVY</sequence>
<keyword evidence="2" id="KW-0802">TPR repeat</keyword>
<feature type="domain" description="Bacteriophage N4 adsorption protein A C-terminal" evidence="5">
    <location>
        <begin position="757"/>
        <end position="931"/>
    </location>
</feature>
<feature type="signal peptide" evidence="4">
    <location>
        <begin position="1"/>
        <end position="21"/>
    </location>
</feature>
<dbReference type="EMBL" id="JACCKX010000001">
    <property type="protein sequence ID" value="NZA01958.1"/>
    <property type="molecule type" value="Genomic_DNA"/>
</dbReference>
<dbReference type="SUPFAM" id="SSF48452">
    <property type="entry name" value="TPR-like"/>
    <property type="match status" value="3"/>
</dbReference>
<gene>
    <name evidence="6" type="ORF">H0I39_09670</name>
</gene>
<dbReference type="SMART" id="SM00028">
    <property type="entry name" value="TPR"/>
    <property type="match status" value="4"/>
</dbReference>
<protein>
    <submittedName>
        <fullName evidence="6">Tetratricopeptide repeat protein</fullName>
    </submittedName>
</protein>
<evidence type="ECO:0000256" key="1">
    <source>
        <dbReference type="ARBA" id="ARBA00022737"/>
    </source>
</evidence>
<feature type="compositionally biased region" description="Low complexity" evidence="3">
    <location>
        <begin position="125"/>
        <end position="154"/>
    </location>
</feature>
<dbReference type="PANTHER" id="PTHR45586:SF1">
    <property type="entry name" value="LIPOPOLYSACCHARIDE ASSEMBLY PROTEIN B"/>
    <property type="match status" value="1"/>
</dbReference>
<dbReference type="AlphaFoldDB" id="A0A853IXW1"/>
<evidence type="ECO:0000313" key="7">
    <source>
        <dbReference type="Proteomes" id="UP000589716"/>
    </source>
</evidence>
<dbReference type="InterPro" id="IPR025137">
    <property type="entry name" value="NfrA_C"/>
</dbReference>
<evidence type="ECO:0000256" key="3">
    <source>
        <dbReference type="SAM" id="MobiDB-lite"/>
    </source>
</evidence>
<comment type="caution">
    <text evidence="6">The sequence shown here is derived from an EMBL/GenBank/DDBJ whole genome shotgun (WGS) entry which is preliminary data.</text>
</comment>
<dbReference type="InterPro" id="IPR051012">
    <property type="entry name" value="CellSynth/LPSAsmb/PSIAsmb"/>
</dbReference>
<dbReference type="Proteomes" id="UP000589716">
    <property type="component" value="Unassembled WGS sequence"/>
</dbReference>
<proteinExistence type="predicted"/>
<dbReference type="RefSeq" id="WP_180550348.1">
    <property type="nucleotide sequence ID" value="NZ_JACCKX010000001.1"/>
</dbReference>
<dbReference type="Gene3D" id="1.25.40.10">
    <property type="entry name" value="Tetratricopeptide repeat domain"/>
    <property type="match status" value="3"/>
</dbReference>
<keyword evidence="7" id="KW-1185">Reference proteome</keyword>
<evidence type="ECO:0000313" key="6">
    <source>
        <dbReference type="EMBL" id="NZA01958.1"/>
    </source>
</evidence>
<evidence type="ECO:0000256" key="4">
    <source>
        <dbReference type="SAM" id="SignalP"/>
    </source>
</evidence>
<keyword evidence="4" id="KW-0732">Signal</keyword>
<feature type="region of interest" description="Disordered" evidence="3">
    <location>
        <begin position="122"/>
        <end position="191"/>
    </location>
</feature>
<dbReference type="InterPro" id="IPR011990">
    <property type="entry name" value="TPR-like_helical_dom_sf"/>
</dbReference>
<accession>A0A853IXW1</accession>
<evidence type="ECO:0000256" key="2">
    <source>
        <dbReference type="ARBA" id="ARBA00022803"/>
    </source>
</evidence>
<dbReference type="InterPro" id="IPR019734">
    <property type="entry name" value="TPR_rpt"/>
</dbReference>